<accession>A0A7W7RAF9</accession>
<sequence>MTTNEPNVSEETAPIQDEEANEAGEPTGNLGTPVSRIGEVCATP</sequence>
<name>A0A7W7RAF9_KITKI</name>
<feature type="compositionally biased region" description="Polar residues" evidence="1">
    <location>
        <begin position="1"/>
        <end position="10"/>
    </location>
</feature>
<gene>
    <name evidence="2" type="ORF">FHR34_007509</name>
</gene>
<evidence type="ECO:0000313" key="2">
    <source>
        <dbReference type="EMBL" id="MBB4928412.1"/>
    </source>
</evidence>
<dbReference type="AlphaFoldDB" id="A0A7W7RAF9"/>
<protein>
    <submittedName>
        <fullName evidence="2">Uncharacterized protein</fullName>
    </submittedName>
</protein>
<feature type="region of interest" description="Disordered" evidence="1">
    <location>
        <begin position="1"/>
        <end position="44"/>
    </location>
</feature>
<evidence type="ECO:0000313" key="3">
    <source>
        <dbReference type="Proteomes" id="UP000540506"/>
    </source>
</evidence>
<keyword evidence="3" id="KW-1185">Reference proteome</keyword>
<organism evidence="2 3">
    <name type="scientific">Kitasatospora kifunensis</name>
    <name type="common">Streptomyces kifunensis</name>
    <dbReference type="NCBI Taxonomy" id="58351"/>
    <lineage>
        <taxon>Bacteria</taxon>
        <taxon>Bacillati</taxon>
        <taxon>Actinomycetota</taxon>
        <taxon>Actinomycetes</taxon>
        <taxon>Kitasatosporales</taxon>
        <taxon>Streptomycetaceae</taxon>
        <taxon>Kitasatospora</taxon>
    </lineage>
</organism>
<reference evidence="2 3" key="1">
    <citation type="submission" date="2020-08" db="EMBL/GenBank/DDBJ databases">
        <title>Sequencing the genomes of 1000 actinobacteria strains.</title>
        <authorList>
            <person name="Klenk H.-P."/>
        </authorList>
    </citation>
    <scope>NUCLEOTIDE SEQUENCE [LARGE SCALE GENOMIC DNA]</scope>
    <source>
        <strain evidence="2 3">DSM 41654</strain>
    </source>
</reference>
<dbReference type="Proteomes" id="UP000540506">
    <property type="component" value="Unassembled WGS sequence"/>
</dbReference>
<comment type="caution">
    <text evidence="2">The sequence shown here is derived from an EMBL/GenBank/DDBJ whole genome shotgun (WGS) entry which is preliminary data.</text>
</comment>
<evidence type="ECO:0000256" key="1">
    <source>
        <dbReference type="SAM" id="MobiDB-lite"/>
    </source>
</evidence>
<dbReference type="RefSeq" id="WP_281404228.1">
    <property type="nucleotide sequence ID" value="NZ_JACHJV010000003.1"/>
</dbReference>
<proteinExistence type="predicted"/>
<dbReference type="EMBL" id="JACHJV010000003">
    <property type="protein sequence ID" value="MBB4928412.1"/>
    <property type="molecule type" value="Genomic_DNA"/>
</dbReference>